<dbReference type="InterPro" id="IPR006171">
    <property type="entry name" value="TOPRIM_dom"/>
</dbReference>
<dbReference type="SUPFAM" id="SSF111304">
    <property type="entry name" value="Recombination protein RecR"/>
    <property type="match status" value="2"/>
</dbReference>
<dbReference type="Proteomes" id="UP000249451">
    <property type="component" value="Unassembled WGS sequence"/>
</dbReference>
<dbReference type="InterPro" id="IPR034137">
    <property type="entry name" value="TOPRIM_RecR"/>
</dbReference>
<keyword evidence="5 7" id="KW-0233">DNA recombination</keyword>
<dbReference type="Pfam" id="PF21176">
    <property type="entry name" value="RecR_HhH"/>
    <property type="match status" value="1"/>
</dbReference>
<dbReference type="InterPro" id="IPR000093">
    <property type="entry name" value="DNA_Rcmb_RecR"/>
</dbReference>
<dbReference type="Pfam" id="PF13662">
    <property type="entry name" value="Toprim_4"/>
    <property type="match status" value="2"/>
</dbReference>
<evidence type="ECO:0000256" key="1">
    <source>
        <dbReference type="ARBA" id="ARBA00022723"/>
    </source>
</evidence>
<dbReference type="GO" id="GO:0003677">
    <property type="term" value="F:DNA binding"/>
    <property type="evidence" value="ECO:0007669"/>
    <property type="project" value="UniProtKB-UniRule"/>
</dbReference>
<protein>
    <recommendedName>
        <fullName evidence="7">Recombination protein RecR</fullName>
    </recommendedName>
</protein>
<dbReference type="HAMAP" id="MF_00017">
    <property type="entry name" value="RecR"/>
    <property type="match status" value="1"/>
</dbReference>
<sequence length="320" mass="31166">MFEGPLQDVIDEFASLPGIGPKSAQRIALHLLETATGEDIERFQAALGNLHSGVAFCRICHNISQEDVCRICADSSRDASLVCVVEEPKDIQVIERTGEYRGRYHVLGGALDPLNGVGPGELNVTALVQRIGGVLPDVAVSAPHASAGGPVQGSLMDGGAGSGTGGGSGAGAGGAGSGGGSGAGGAGVGSDGSGAGAGVGGGSGAGGAGVGSDGLGAGAGGAGVGSDGLDAGGNSAAPGDESVAEEVEYREAPEITEVIIATDPNTEGEATASYLGRLLKEFPGLTVSRLASGIPMGGDLEFVDELTLSRAFAGRTQLKL</sequence>
<dbReference type="Pfam" id="PF21175">
    <property type="entry name" value="RecR_C"/>
    <property type="match status" value="1"/>
</dbReference>
<evidence type="ECO:0000256" key="8">
    <source>
        <dbReference type="SAM" id="MobiDB-lite"/>
    </source>
</evidence>
<dbReference type="PROSITE" id="PS50880">
    <property type="entry name" value="TOPRIM"/>
    <property type="match status" value="1"/>
</dbReference>
<dbReference type="GO" id="GO:0006281">
    <property type="term" value="P:DNA repair"/>
    <property type="evidence" value="ECO:0007669"/>
    <property type="project" value="UniProtKB-UniRule"/>
</dbReference>
<proteinExistence type="inferred from homology"/>
<dbReference type="PANTHER" id="PTHR30446:SF0">
    <property type="entry name" value="RECOMBINATION PROTEIN RECR"/>
    <property type="match status" value="1"/>
</dbReference>
<evidence type="ECO:0000313" key="10">
    <source>
        <dbReference type="EMBL" id="PZO97823.1"/>
    </source>
</evidence>
<gene>
    <name evidence="7" type="primary">recR</name>
    <name evidence="10" type="ORF">DI609_12235</name>
</gene>
<dbReference type="Gene3D" id="3.40.1360.10">
    <property type="match status" value="2"/>
</dbReference>
<dbReference type="GO" id="GO:0006310">
    <property type="term" value="P:DNA recombination"/>
    <property type="evidence" value="ECO:0007669"/>
    <property type="project" value="UniProtKB-UniRule"/>
</dbReference>
<dbReference type="InterPro" id="IPR023627">
    <property type="entry name" value="Rcmb_RecR"/>
</dbReference>
<dbReference type="EMBL" id="QFNY01000360">
    <property type="protein sequence ID" value="PZO97823.1"/>
    <property type="molecule type" value="Genomic_DNA"/>
</dbReference>
<feature type="domain" description="Toprim" evidence="9">
    <location>
        <begin position="80"/>
        <end position="295"/>
    </location>
</feature>
<evidence type="ECO:0000256" key="4">
    <source>
        <dbReference type="ARBA" id="ARBA00022833"/>
    </source>
</evidence>
<feature type="zinc finger region" description="C4-type" evidence="7">
    <location>
        <begin position="57"/>
        <end position="72"/>
    </location>
</feature>
<dbReference type="Gene3D" id="3.30.60.80">
    <property type="match status" value="1"/>
</dbReference>
<evidence type="ECO:0000256" key="3">
    <source>
        <dbReference type="ARBA" id="ARBA00022771"/>
    </source>
</evidence>
<evidence type="ECO:0000256" key="6">
    <source>
        <dbReference type="ARBA" id="ARBA00023204"/>
    </source>
</evidence>
<dbReference type="AlphaFoldDB" id="A0A2W5AVG8"/>
<comment type="similarity">
    <text evidence="7">Belongs to the RecR family.</text>
</comment>
<evidence type="ECO:0000256" key="7">
    <source>
        <dbReference type="HAMAP-Rule" id="MF_00017"/>
    </source>
</evidence>
<evidence type="ECO:0000259" key="9">
    <source>
        <dbReference type="PROSITE" id="PS50880"/>
    </source>
</evidence>
<dbReference type="Pfam" id="PF02132">
    <property type="entry name" value="RecR_ZnF"/>
    <property type="match status" value="1"/>
</dbReference>
<comment type="function">
    <text evidence="7">May play a role in DNA repair. It seems to be involved in an RecBC-independent recombinational process of DNA repair. It may act with RecF and RecO.</text>
</comment>
<keyword evidence="2 7" id="KW-0227">DNA damage</keyword>
<dbReference type="Gene3D" id="6.10.250.240">
    <property type="match status" value="1"/>
</dbReference>
<keyword evidence="4 7" id="KW-0862">Zinc</keyword>
<dbReference type="PANTHER" id="PTHR30446">
    <property type="entry name" value="RECOMBINATION PROTEIN RECR"/>
    <property type="match status" value="1"/>
</dbReference>
<evidence type="ECO:0000256" key="2">
    <source>
        <dbReference type="ARBA" id="ARBA00022763"/>
    </source>
</evidence>
<dbReference type="Gene3D" id="1.10.8.420">
    <property type="entry name" value="RecR Domain 1"/>
    <property type="match status" value="1"/>
</dbReference>
<reference evidence="10 11" key="1">
    <citation type="submission" date="2017-11" db="EMBL/GenBank/DDBJ databases">
        <title>Infants hospitalized years apart are colonized by the same room-sourced microbial strains.</title>
        <authorList>
            <person name="Brooks B."/>
            <person name="Olm M.R."/>
            <person name="Firek B.A."/>
            <person name="Baker R."/>
            <person name="Thomas B.C."/>
            <person name="Morowitz M.J."/>
            <person name="Banfield J.F."/>
        </authorList>
    </citation>
    <scope>NUCLEOTIDE SEQUENCE [LARGE SCALE GENOMIC DNA]</scope>
    <source>
        <strain evidence="10">S2_012_000_R3_87</strain>
    </source>
</reference>
<accession>A0A2W5AVG8</accession>
<name>A0A2W5AVG8_9CORY</name>
<dbReference type="GO" id="GO:0008270">
    <property type="term" value="F:zinc ion binding"/>
    <property type="evidence" value="ECO:0007669"/>
    <property type="project" value="UniProtKB-KW"/>
</dbReference>
<organism evidence="10 11">
    <name type="scientific">Corynebacterium urealyticum</name>
    <dbReference type="NCBI Taxonomy" id="43771"/>
    <lineage>
        <taxon>Bacteria</taxon>
        <taxon>Bacillati</taxon>
        <taxon>Actinomycetota</taxon>
        <taxon>Actinomycetes</taxon>
        <taxon>Mycobacteriales</taxon>
        <taxon>Corynebacteriaceae</taxon>
        <taxon>Corynebacterium</taxon>
    </lineage>
</organism>
<dbReference type="PROSITE" id="PS01300">
    <property type="entry name" value="RECR"/>
    <property type="match status" value="1"/>
</dbReference>
<keyword evidence="6 7" id="KW-0234">DNA repair</keyword>
<evidence type="ECO:0000256" key="5">
    <source>
        <dbReference type="ARBA" id="ARBA00023172"/>
    </source>
</evidence>
<dbReference type="InterPro" id="IPR015967">
    <property type="entry name" value="Rcmb_RecR_Znf"/>
</dbReference>
<dbReference type="CDD" id="cd01025">
    <property type="entry name" value="TOPRIM_recR"/>
    <property type="match status" value="1"/>
</dbReference>
<keyword evidence="1 7" id="KW-0479">Metal-binding</keyword>
<evidence type="ECO:0000313" key="11">
    <source>
        <dbReference type="Proteomes" id="UP000249451"/>
    </source>
</evidence>
<feature type="compositionally biased region" description="Gly residues" evidence="8">
    <location>
        <begin position="156"/>
        <end position="186"/>
    </location>
</feature>
<keyword evidence="3 7" id="KW-0863">Zinc-finger</keyword>
<comment type="caution">
    <text evidence="10">The sequence shown here is derived from an EMBL/GenBank/DDBJ whole genome shotgun (WGS) entry which is preliminary data.</text>
</comment>
<feature type="region of interest" description="Disordered" evidence="8">
    <location>
        <begin position="149"/>
        <end position="186"/>
    </location>
</feature>